<accession>A0A178ZU81</accession>
<dbReference type="Pfam" id="PF15370">
    <property type="entry name" value="NOPCHAP1"/>
    <property type="match status" value="1"/>
</dbReference>
<sequence>MSDQQDSRPAKQRRIHGTPLLGQTSPGEDDEDSSSSSSSSSVQLPTTRLSHRPLKGTNLPLMESSSSDEEEIDDEDEDDNETTSSSDSDDSDSEEMSEEEEDEEEGEDVEDGQTARCAVPPSRESDLKSRLQSFLPQLQQANKELENSKEVADKRIDHVSDDAEHYIEMEVGLGVLSEQDDGATQIRLPHLPSSDEEDNAEDDEINDGQDGMGNSVLSRLLGANGTKGIKRKIEEL</sequence>
<dbReference type="GeneID" id="30006170"/>
<dbReference type="STRING" id="1367422.A0A178ZU81"/>
<feature type="compositionally biased region" description="Acidic residues" evidence="1">
    <location>
        <begin position="194"/>
        <end position="207"/>
    </location>
</feature>
<dbReference type="PANTHER" id="PTHR38489:SF1">
    <property type="entry name" value="HISTONE CHAPERONE DOMAIN-CONTAINING PROTEIN"/>
    <property type="match status" value="1"/>
</dbReference>
<dbReference type="EMBL" id="LVYI01000002">
    <property type="protein sequence ID" value="OAP62773.1"/>
    <property type="molecule type" value="Genomic_DNA"/>
</dbReference>
<protein>
    <submittedName>
        <fullName evidence="2">Uncharacterized protein</fullName>
    </submittedName>
</protein>
<feature type="compositionally biased region" description="Basic and acidic residues" evidence="1">
    <location>
        <begin position="143"/>
        <end position="153"/>
    </location>
</feature>
<evidence type="ECO:0000313" key="2">
    <source>
        <dbReference type="EMBL" id="OAP62773.1"/>
    </source>
</evidence>
<feature type="compositionally biased region" description="Polar residues" evidence="1">
    <location>
        <begin position="130"/>
        <end position="142"/>
    </location>
</feature>
<dbReference type="OrthoDB" id="1112980at2759"/>
<comment type="caution">
    <text evidence="2">The sequence shown here is derived from an EMBL/GenBank/DDBJ whole genome shotgun (WGS) entry which is preliminary data.</text>
</comment>
<dbReference type="PANTHER" id="PTHR38489">
    <property type="entry name" value="HISTONE CHAPERONE DOMAIN-CONTAINING PROTEIN"/>
    <property type="match status" value="1"/>
</dbReference>
<organism evidence="2 3">
    <name type="scientific">Fonsecaea erecta</name>
    <dbReference type="NCBI Taxonomy" id="1367422"/>
    <lineage>
        <taxon>Eukaryota</taxon>
        <taxon>Fungi</taxon>
        <taxon>Dikarya</taxon>
        <taxon>Ascomycota</taxon>
        <taxon>Pezizomycotina</taxon>
        <taxon>Eurotiomycetes</taxon>
        <taxon>Chaetothyriomycetidae</taxon>
        <taxon>Chaetothyriales</taxon>
        <taxon>Herpotrichiellaceae</taxon>
        <taxon>Fonsecaea</taxon>
    </lineage>
</organism>
<name>A0A178ZU81_9EURO</name>
<dbReference type="Proteomes" id="UP000078343">
    <property type="component" value="Unassembled WGS sequence"/>
</dbReference>
<feature type="compositionally biased region" description="Acidic residues" evidence="1">
    <location>
        <begin position="66"/>
        <end position="111"/>
    </location>
</feature>
<dbReference type="GO" id="GO:0000492">
    <property type="term" value="P:box C/D snoRNP assembly"/>
    <property type="evidence" value="ECO:0007669"/>
    <property type="project" value="InterPro"/>
</dbReference>
<evidence type="ECO:0000313" key="3">
    <source>
        <dbReference type="Proteomes" id="UP000078343"/>
    </source>
</evidence>
<proteinExistence type="predicted"/>
<feature type="region of interest" description="Disordered" evidence="1">
    <location>
        <begin position="1"/>
        <end position="153"/>
    </location>
</feature>
<dbReference type="RefSeq" id="XP_018696140.1">
    <property type="nucleotide sequence ID" value="XM_018833516.1"/>
</dbReference>
<dbReference type="InterPro" id="IPR027921">
    <property type="entry name" value="NOPCHAP1"/>
</dbReference>
<reference evidence="2 3" key="1">
    <citation type="submission" date="2016-04" db="EMBL/GenBank/DDBJ databases">
        <title>Draft genome of Fonsecaea erecta CBS 125763.</title>
        <authorList>
            <person name="Weiss V.A."/>
            <person name="Vicente V.A."/>
            <person name="Raittz R.T."/>
            <person name="Moreno L.F."/>
            <person name="De Souza E.M."/>
            <person name="Pedrosa F.O."/>
            <person name="Steffens M.B."/>
            <person name="Faoro H."/>
            <person name="Tadra-Sfeir M.Z."/>
            <person name="Najafzadeh M.J."/>
            <person name="Felipe M.S."/>
            <person name="Teixeira M."/>
            <person name="Sun J."/>
            <person name="Xi L."/>
            <person name="Gomes R."/>
            <person name="De Azevedo C.M."/>
            <person name="Salgado C.G."/>
            <person name="Da Silva M.B."/>
            <person name="Nascimento M.F."/>
            <person name="Queiroz-Telles F."/>
            <person name="Attili D.S."/>
            <person name="Gorbushina A."/>
        </authorList>
    </citation>
    <scope>NUCLEOTIDE SEQUENCE [LARGE SCALE GENOMIC DNA]</scope>
    <source>
        <strain evidence="2 3">CBS 125763</strain>
    </source>
</reference>
<gene>
    <name evidence="2" type="ORF">AYL99_02000</name>
</gene>
<dbReference type="AlphaFoldDB" id="A0A178ZU81"/>
<feature type="region of interest" description="Disordered" evidence="1">
    <location>
        <begin position="176"/>
        <end position="219"/>
    </location>
</feature>
<evidence type="ECO:0000256" key="1">
    <source>
        <dbReference type="SAM" id="MobiDB-lite"/>
    </source>
</evidence>
<keyword evidence="3" id="KW-1185">Reference proteome</keyword>